<organism evidence="1 2">
    <name type="scientific">Entomophthora muscae</name>
    <dbReference type="NCBI Taxonomy" id="34485"/>
    <lineage>
        <taxon>Eukaryota</taxon>
        <taxon>Fungi</taxon>
        <taxon>Fungi incertae sedis</taxon>
        <taxon>Zoopagomycota</taxon>
        <taxon>Entomophthoromycotina</taxon>
        <taxon>Entomophthoromycetes</taxon>
        <taxon>Entomophthorales</taxon>
        <taxon>Entomophthoraceae</taxon>
        <taxon>Entomophthora</taxon>
    </lineage>
</organism>
<gene>
    <name evidence="1" type="ORF">DSO57_1038922</name>
</gene>
<reference evidence="1" key="1">
    <citation type="submission" date="2022-04" db="EMBL/GenBank/DDBJ databases">
        <title>Genome of the entomopathogenic fungus Entomophthora muscae.</title>
        <authorList>
            <person name="Elya C."/>
            <person name="Lovett B.R."/>
            <person name="Lee E."/>
            <person name="Macias A.M."/>
            <person name="Hajek A.E."/>
            <person name="De Bivort B.L."/>
            <person name="Kasson M.T."/>
            <person name="De Fine Licht H.H."/>
            <person name="Stajich J.E."/>
        </authorList>
    </citation>
    <scope>NUCLEOTIDE SEQUENCE</scope>
    <source>
        <strain evidence="1">Berkeley</strain>
    </source>
</reference>
<name>A0ACC2SMI1_9FUNG</name>
<protein>
    <submittedName>
        <fullName evidence="1">Uncharacterized protein</fullName>
    </submittedName>
</protein>
<accession>A0ACC2SMI1</accession>
<dbReference type="Proteomes" id="UP001165960">
    <property type="component" value="Unassembled WGS sequence"/>
</dbReference>
<keyword evidence="2" id="KW-1185">Reference proteome</keyword>
<comment type="caution">
    <text evidence="1">The sequence shown here is derived from an EMBL/GenBank/DDBJ whole genome shotgun (WGS) entry which is preliminary data.</text>
</comment>
<evidence type="ECO:0000313" key="1">
    <source>
        <dbReference type="EMBL" id="KAJ9063624.1"/>
    </source>
</evidence>
<sequence length="256" mass="28397">MASAIVAVKNGIAWCRSSNDQRHSNKPVKQVPPEPVKNLTSLVREPRAKQVKGLQISSSGFYGLNLPLKLDQQLHWTGKGDFSKAHRSVTPAKSQFHYTCTQNTPLRNNSGACFVKNVEGYRIPSSMHRSPPFTCKQRICTITATFNLSNTIPFKNLSPENVLEITHPTNAPELAYPANQTTLTVTETFIGPGTRVILLKPILWSVKGLYLPTVPLGYPELNQTYVVANFLMLANGQIDAIYMLNEPKRPTTTPPQ</sequence>
<dbReference type="EMBL" id="QTSX02004813">
    <property type="protein sequence ID" value="KAJ9063624.1"/>
    <property type="molecule type" value="Genomic_DNA"/>
</dbReference>
<evidence type="ECO:0000313" key="2">
    <source>
        <dbReference type="Proteomes" id="UP001165960"/>
    </source>
</evidence>
<proteinExistence type="predicted"/>